<name>A0AAU9CNY0_9GAMM</name>
<dbReference type="SUPFAM" id="SSF54913">
    <property type="entry name" value="GlnB-like"/>
    <property type="match status" value="1"/>
</dbReference>
<dbReference type="KEGG" id="meiy:MIN45_P0360"/>
<sequence>MPTHYRIVLCTCPDPDTATGLARRLVEERLAACVNVVPGLTSVYAWQGRIETDREVLLLAKTRADHFEALADCLRRHHPYELPEIVAVPIEQGDSPYLQWIDSWLDAS</sequence>
<evidence type="ECO:0000313" key="3">
    <source>
        <dbReference type="Proteomes" id="UP001321450"/>
    </source>
</evidence>
<comment type="similarity">
    <text evidence="1">Belongs to the CutA family.</text>
</comment>
<dbReference type="GO" id="GO:0010038">
    <property type="term" value="P:response to metal ion"/>
    <property type="evidence" value="ECO:0007669"/>
    <property type="project" value="InterPro"/>
</dbReference>
<dbReference type="AlphaFoldDB" id="A0AAU9CNY0"/>
<dbReference type="InterPro" id="IPR004323">
    <property type="entry name" value="Ion_tolerance_CutA"/>
</dbReference>
<protein>
    <submittedName>
        <fullName evidence="2">Periplasmic divalent cation tolerance protein</fullName>
    </submittedName>
</protein>
<dbReference type="EMBL" id="AP024718">
    <property type="protein sequence ID" value="BCX87993.1"/>
    <property type="molecule type" value="Genomic_DNA"/>
</dbReference>
<dbReference type="InterPro" id="IPR011322">
    <property type="entry name" value="N-reg_PII-like_a/b"/>
</dbReference>
<keyword evidence="3" id="KW-1185">Reference proteome</keyword>
<evidence type="ECO:0000313" key="2">
    <source>
        <dbReference type="EMBL" id="BCX87993.1"/>
    </source>
</evidence>
<reference evidence="3" key="1">
    <citation type="journal article" date="2024" name="Int. J. Syst. Evol. Microbiol.">
        <title>Methylomarinovum tepidoasis sp. nov., a moderately thermophilic methanotroph of the family Methylothermaceae isolated from a deep-sea hydrothermal field.</title>
        <authorList>
            <person name="Hirayama H."/>
            <person name="Takaki Y."/>
            <person name="Abe M."/>
            <person name="Miyazaki M."/>
            <person name="Uematsu K."/>
            <person name="Matsui Y."/>
            <person name="Takai K."/>
        </authorList>
    </citation>
    <scope>NUCLEOTIDE SEQUENCE [LARGE SCALE GENOMIC DNA]</scope>
    <source>
        <strain evidence="3">IN45</strain>
    </source>
</reference>
<dbReference type="RefSeq" id="WP_286293018.1">
    <property type="nucleotide sequence ID" value="NZ_AP024718.1"/>
</dbReference>
<accession>A0AAU9CNY0</accession>
<dbReference type="Proteomes" id="UP001321450">
    <property type="component" value="Chromosome"/>
</dbReference>
<dbReference type="InterPro" id="IPR015867">
    <property type="entry name" value="N-reg_PII/ATP_PRibTrfase_C"/>
</dbReference>
<organism evidence="2 3">
    <name type="scientific">Methylomarinovum tepidoasis</name>
    <dbReference type="NCBI Taxonomy" id="2840183"/>
    <lineage>
        <taxon>Bacteria</taxon>
        <taxon>Pseudomonadati</taxon>
        <taxon>Pseudomonadota</taxon>
        <taxon>Gammaproteobacteria</taxon>
        <taxon>Methylococcales</taxon>
        <taxon>Methylothermaceae</taxon>
        <taxon>Methylomarinovum</taxon>
    </lineage>
</organism>
<dbReference type="Pfam" id="PF03091">
    <property type="entry name" value="CutA1"/>
    <property type="match status" value="1"/>
</dbReference>
<dbReference type="GO" id="GO:0005507">
    <property type="term" value="F:copper ion binding"/>
    <property type="evidence" value="ECO:0007669"/>
    <property type="project" value="TreeGrafter"/>
</dbReference>
<dbReference type="PANTHER" id="PTHR23419">
    <property type="entry name" value="DIVALENT CATION TOLERANCE CUTA-RELATED"/>
    <property type="match status" value="1"/>
</dbReference>
<evidence type="ECO:0000256" key="1">
    <source>
        <dbReference type="ARBA" id="ARBA00010169"/>
    </source>
</evidence>
<gene>
    <name evidence="2" type="ORF">MIN45_P0360</name>
</gene>
<dbReference type="PANTHER" id="PTHR23419:SF8">
    <property type="entry name" value="FI09726P"/>
    <property type="match status" value="1"/>
</dbReference>
<dbReference type="Gene3D" id="3.30.70.120">
    <property type="match status" value="1"/>
</dbReference>
<proteinExistence type="inferred from homology"/>